<dbReference type="Pfam" id="PF25963">
    <property type="entry name" value="Beta-barrel_AAEA"/>
    <property type="match status" value="1"/>
</dbReference>
<sequence>MTIQEKKPTEGAPTEAPADIRADAPTAPEKPKRKRGRRLGLMLLVPALLVGVGGYMWVSGGRYEETENANLLFSKIAIASELSGRVTTSNVTNNKQVRKGDVLFQVDPAPLKIAVEQAKAAIETARLNVTQLRAGYQQALAQQHAAENDVAYSQDNLKRYKTLSNKGVATASSYDDATHAARKAEDALTAAKEAVANAKAALGPALEGDIDEHPSVISAKAAAEKAEYNLEVSTVHAPADGMLYEAADFKPGRFVAAGTSLFTLVETEQPWVEANFKETQLTYMDVDQPAEVSFDAFPDRTFRATVKSIGAGTGAEFSLLPAQNATGNWVKVTQRIPVHLKLDNEDAHFLMRSGLSATVTVDTGHSRHFGDLLESAHAAE</sequence>
<dbReference type="Pfam" id="PF25885">
    <property type="entry name" value="HH_EMRA"/>
    <property type="match status" value="1"/>
</dbReference>
<keyword evidence="4" id="KW-0472">Membrane</keyword>
<organism evidence="7 8">
    <name type="scientific">Pseudohoeflea suaedae</name>
    <dbReference type="NCBI Taxonomy" id="877384"/>
    <lineage>
        <taxon>Bacteria</taxon>
        <taxon>Pseudomonadati</taxon>
        <taxon>Pseudomonadota</taxon>
        <taxon>Alphaproteobacteria</taxon>
        <taxon>Hyphomicrobiales</taxon>
        <taxon>Rhizobiaceae</taxon>
        <taxon>Pseudohoeflea</taxon>
    </lineage>
</organism>
<evidence type="ECO:0000313" key="8">
    <source>
        <dbReference type="Proteomes" id="UP000295131"/>
    </source>
</evidence>
<gene>
    <name evidence="7" type="ORF">E2A64_05790</name>
</gene>
<dbReference type="SUPFAM" id="SSF111369">
    <property type="entry name" value="HlyD-like secretion proteins"/>
    <property type="match status" value="2"/>
</dbReference>
<dbReference type="PANTHER" id="PTHR30386:SF19">
    <property type="entry name" value="MULTIDRUG EXPORT PROTEIN EMRA-RELATED"/>
    <property type="match status" value="1"/>
</dbReference>
<evidence type="ECO:0000259" key="6">
    <source>
        <dbReference type="Pfam" id="PF25963"/>
    </source>
</evidence>
<evidence type="ECO:0000256" key="3">
    <source>
        <dbReference type="SAM" id="MobiDB-lite"/>
    </source>
</evidence>
<name>A0A4R5PNI3_9HYPH</name>
<dbReference type="PANTHER" id="PTHR30386">
    <property type="entry name" value="MEMBRANE FUSION SUBUNIT OF EMRAB-TOLC MULTIDRUG EFFLUX PUMP"/>
    <property type="match status" value="1"/>
</dbReference>
<dbReference type="GO" id="GO:0030313">
    <property type="term" value="C:cell envelope"/>
    <property type="evidence" value="ECO:0007669"/>
    <property type="project" value="UniProtKB-SubCell"/>
</dbReference>
<dbReference type="SUPFAM" id="SSF56954">
    <property type="entry name" value="Outer membrane efflux proteins (OEP)"/>
    <property type="match status" value="1"/>
</dbReference>
<evidence type="ECO:0000259" key="5">
    <source>
        <dbReference type="Pfam" id="PF25885"/>
    </source>
</evidence>
<dbReference type="InterPro" id="IPR058633">
    <property type="entry name" value="EmrA/FarA_HH"/>
</dbReference>
<feature type="transmembrane region" description="Helical" evidence="4">
    <location>
        <begin position="39"/>
        <end position="58"/>
    </location>
</feature>
<dbReference type="GO" id="GO:0015562">
    <property type="term" value="F:efflux transmembrane transporter activity"/>
    <property type="evidence" value="ECO:0007669"/>
    <property type="project" value="InterPro"/>
</dbReference>
<dbReference type="Gene3D" id="2.40.50.100">
    <property type="match status" value="1"/>
</dbReference>
<dbReference type="Gene3D" id="1.10.287.470">
    <property type="entry name" value="Helix hairpin bin"/>
    <property type="match status" value="2"/>
</dbReference>
<dbReference type="InterPro" id="IPR050739">
    <property type="entry name" value="MFP"/>
</dbReference>
<feature type="domain" description="p-hydroxybenzoic acid efflux pump subunit AaeA-like beta-barrel" evidence="6">
    <location>
        <begin position="272"/>
        <end position="361"/>
    </location>
</feature>
<keyword evidence="8" id="KW-1185">Reference proteome</keyword>
<keyword evidence="4" id="KW-0812">Transmembrane</keyword>
<evidence type="ECO:0000256" key="2">
    <source>
        <dbReference type="SAM" id="Coils"/>
    </source>
</evidence>
<accession>A0A4R5PNI3</accession>
<proteinExistence type="predicted"/>
<feature type="region of interest" description="Disordered" evidence="3">
    <location>
        <begin position="1"/>
        <end position="33"/>
    </location>
</feature>
<feature type="coiled-coil region" evidence="2">
    <location>
        <begin position="174"/>
        <end position="201"/>
    </location>
</feature>
<reference evidence="7 8" key="1">
    <citation type="journal article" date="2013" name="Int. J. Syst. Evol. Microbiol.">
        <title>Hoeflea suaedae sp. nov., an endophytic bacterium isolated from the root of the halophyte Suaeda maritima.</title>
        <authorList>
            <person name="Chung E.J."/>
            <person name="Park J.A."/>
            <person name="Pramanik P."/>
            <person name="Bibi F."/>
            <person name="Jeon C.O."/>
            <person name="Chung Y.R."/>
        </authorList>
    </citation>
    <scope>NUCLEOTIDE SEQUENCE [LARGE SCALE GENOMIC DNA]</scope>
    <source>
        <strain evidence="7 8">YC6898</strain>
    </source>
</reference>
<evidence type="ECO:0000313" key="7">
    <source>
        <dbReference type="EMBL" id="TDH38612.1"/>
    </source>
</evidence>
<evidence type="ECO:0000256" key="1">
    <source>
        <dbReference type="ARBA" id="ARBA00004196"/>
    </source>
</evidence>
<dbReference type="InterPro" id="IPR058634">
    <property type="entry name" value="AaeA-lik-b-barrel"/>
</dbReference>
<comment type="subcellular location">
    <subcellularLocation>
        <location evidence="1">Cell envelope</location>
    </subcellularLocation>
</comment>
<comment type="caution">
    <text evidence="7">The sequence shown here is derived from an EMBL/GenBank/DDBJ whole genome shotgun (WGS) entry which is preliminary data.</text>
</comment>
<dbReference type="RefSeq" id="WP_133283446.1">
    <property type="nucleotide sequence ID" value="NZ_SMSI01000001.1"/>
</dbReference>
<dbReference type="OrthoDB" id="9811754at2"/>
<protein>
    <submittedName>
        <fullName evidence="7">HlyD family secretion protein</fullName>
    </submittedName>
</protein>
<feature type="domain" description="Multidrug export protein EmrA/FarA alpha-helical hairpin" evidence="5">
    <location>
        <begin position="112"/>
        <end position="230"/>
    </location>
</feature>
<dbReference type="AlphaFoldDB" id="A0A4R5PNI3"/>
<keyword evidence="2" id="KW-0175">Coiled coil</keyword>
<dbReference type="EMBL" id="SMSI01000001">
    <property type="protein sequence ID" value="TDH38612.1"/>
    <property type="molecule type" value="Genomic_DNA"/>
</dbReference>
<keyword evidence="4" id="KW-1133">Transmembrane helix</keyword>
<evidence type="ECO:0000256" key="4">
    <source>
        <dbReference type="SAM" id="Phobius"/>
    </source>
</evidence>
<dbReference type="Gene3D" id="2.40.30.170">
    <property type="match status" value="1"/>
</dbReference>
<dbReference type="Proteomes" id="UP000295131">
    <property type="component" value="Unassembled WGS sequence"/>
</dbReference>